<evidence type="ECO:0000256" key="1">
    <source>
        <dbReference type="SAM" id="Phobius"/>
    </source>
</evidence>
<dbReference type="InterPro" id="IPR029062">
    <property type="entry name" value="Class_I_gatase-like"/>
</dbReference>
<dbReference type="SUPFAM" id="SSF52317">
    <property type="entry name" value="Class I glutamine amidotransferase-like"/>
    <property type="match status" value="1"/>
</dbReference>
<keyword evidence="1" id="KW-0472">Membrane</keyword>
<feature type="transmembrane region" description="Helical" evidence="1">
    <location>
        <begin position="20"/>
        <end position="37"/>
    </location>
</feature>
<dbReference type="PANTHER" id="PTHR37947:SF1">
    <property type="entry name" value="BLL2462 PROTEIN"/>
    <property type="match status" value="1"/>
</dbReference>
<sequence>MREESFVSSLGFSPYLSLDWLAILAVICLGISLFALWRRGRGTLLRTALLALLLLMLANPVLLTEKRKFLDDIAIIVMDETNSQKIGRRGEMTNAAYRELKVRLDSIESLKIETVTVKNETTTLLGDEDGTHAFDARKETLKNISPDRISATIFITDGQIHDVPENEDTLKEAGPVHFLLTGEPDEKDRVLKIVKAPTFGIVDQPLQFIIKVEDFGLSEPIQAARVTIKQDGEEVAADLAQIGSDLTLELTLNHGGANFFEITVDPLDGELTEKNNSSYITVNGIRDRLQVLLVSGEPHMGERGWRNILKSDPSVDLVHFTILRPPEKQDGTPITELSLIPFPIRDLFEKKLNDFDLIIFDRYRRRGVLPSSYLNNISRYVKDGGALLEAAGPAFATPLSLYQTPLSEVLPGRPTGYIFTEGYVPTLSDTGKRHPVTGQLRTNANRSEKWGRWFRMIEAEALSGEILMTGPSNQPLLILERSGDGRVAQLLSDHAWLWGRGFEGGGPQSELLRRISHWLMKEPELEEEQLKGIVSGNNLKIQRRSLDLAPASVSVTDPDGNVTELSLSVGEDGTQTGTIPLQTSGLHTLEDGQQKSLVAVGALNPKELHDIRASAEKIANAAKATDGGIRWLETDGLPDFRRTKPDNRQSADYWFGLRANENYEVTGYDRQAMLPPLVTLLLALAFLCIGWWREGR</sequence>
<name>A0A6L8W6U1_9PROT</name>
<dbReference type="AlphaFoldDB" id="A0A6L8W6U1"/>
<evidence type="ECO:0000313" key="3">
    <source>
        <dbReference type="Proteomes" id="UP000476030"/>
    </source>
</evidence>
<evidence type="ECO:0000313" key="2">
    <source>
        <dbReference type="EMBL" id="MZR30110.1"/>
    </source>
</evidence>
<reference evidence="2 3" key="1">
    <citation type="submission" date="2019-12" db="EMBL/GenBank/DDBJ databases">
        <title>Snethiella sp. nov. sp. isolated from sea sand.</title>
        <authorList>
            <person name="Kim J."/>
            <person name="Jeong S.E."/>
            <person name="Jung H.S."/>
            <person name="Jeon C.O."/>
        </authorList>
    </citation>
    <scope>NUCLEOTIDE SEQUENCE [LARGE SCALE GENOMIC DNA]</scope>
    <source>
        <strain evidence="2 3">DP05</strain>
    </source>
</reference>
<dbReference type="EMBL" id="WTUW01000001">
    <property type="protein sequence ID" value="MZR30110.1"/>
    <property type="molecule type" value="Genomic_DNA"/>
</dbReference>
<dbReference type="Gene3D" id="3.40.50.880">
    <property type="match status" value="1"/>
</dbReference>
<gene>
    <name evidence="2" type="ORF">GQE98_05605</name>
</gene>
<dbReference type="PANTHER" id="PTHR37947">
    <property type="entry name" value="BLL2462 PROTEIN"/>
    <property type="match status" value="1"/>
</dbReference>
<dbReference type="Proteomes" id="UP000476030">
    <property type="component" value="Unassembled WGS sequence"/>
</dbReference>
<organism evidence="2 3">
    <name type="scientific">Sneathiella litorea</name>
    <dbReference type="NCBI Taxonomy" id="2606216"/>
    <lineage>
        <taxon>Bacteria</taxon>
        <taxon>Pseudomonadati</taxon>
        <taxon>Pseudomonadota</taxon>
        <taxon>Alphaproteobacteria</taxon>
        <taxon>Sneathiellales</taxon>
        <taxon>Sneathiellaceae</taxon>
        <taxon>Sneathiella</taxon>
    </lineage>
</organism>
<proteinExistence type="predicted"/>
<keyword evidence="1" id="KW-1133">Transmembrane helix</keyword>
<accession>A0A6L8W6U1</accession>
<comment type="caution">
    <text evidence="2">The sequence shown here is derived from an EMBL/GenBank/DDBJ whole genome shotgun (WGS) entry which is preliminary data.</text>
</comment>
<keyword evidence="3" id="KW-1185">Reference proteome</keyword>
<protein>
    <recommendedName>
        <fullName evidence="4">Glutamine amidotransferase domain-containing protein</fullName>
    </recommendedName>
</protein>
<feature type="transmembrane region" description="Helical" evidence="1">
    <location>
        <begin position="44"/>
        <end position="63"/>
    </location>
</feature>
<dbReference type="RefSeq" id="WP_161314636.1">
    <property type="nucleotide sequence ID" value="NZ_WTUW01000001.1"/>
</dbReference>
<evidence type="ECO:0008006" key="4">
    <source>
        <dbReference type="Google" id="ProtNLM"/>
    </source>
</evidence>
<feature type="transmembrane region" description="Helical" evidence="1">
    <location>
        <begin position="673"/>
        <end position="692"/>
    </location>
</feature>
<keyword evidence="1" id="KW-0812">Transmembrane</keyword>